<comment type="caution">
    <text evidence="5">The sequence shown here is derived from an EMBL/GenBank/DDBJ whole genome shotgun (WGS) entry which is preliminary data.</text>
</comment>
<feature type="signal peptide" evidence="3">
    <location>
        <begin position="1"/>
        <end position="19"/>
    </location>
</feature>
<evidence type="ECO:0000256" key="3">
    <source>
        <dbReference type="SAM" id="SignalP"/>
    </source>
</evidence>
<dbReference type="InterPro" id="IPR036388">
    <property type="entry name" value="WH-like_DNA-bd_sf"/>
</dbReference>
<dbReference type="SUPFAM" id="SSF101898">
    <property type="entry name" value="NHL repeat"/>
    <property type="match status" value="1"/>
</dbReference>
<dbReference type="PROSITE" id="PS50043">
    <property type="entry name" value="HTH_LUXR_2"/>
    <property type="match status" value="1"/>
</dbReference>
<dbReference type="Gene3D" id="2.130.10.10">
    <property type="entry name" value="YVTN repeat-like/Quinoprotein amine dehydrogenase"/>
    <property type="match status" value="2"/>
</dbReference>
<keyword evidence="2" id="KW-0472">Membrane</keyword>
<sequence length="962" mass="110376">MNRALFLVLTLLVSVTIQGQTFGIPEVEYFNRRQYNGATQNWQVSQSDNDLIYVANNKGLLEFDGNRWQRYGKFITGAVRSVKCIGKRVYAGAHNDFGYFEYDSLQQFRFVSLATNDSLRSLGDVWNIYLWNERIVLHTDKALVIIKDDHVVSVVPNLSRFVSCFLANGMLLVYDEQNGLMELRGNQVFPLVNGDFFADKYVTSIIPLSKSKLLITTMNNGAFTWDMTAIEKWNSSVNSLLAEANVFCAVRYNDETLLFGTIQKGLLVTDNSGELLLHVGKDKGLMNNTVLGLFVDNQGAVWCGLDNGIARISLNSSISFLAGYYNIGTGYVQQKHMGDWYLGTNQGLYKIDHRRFEDPLKERTDFIKINGTEGQVWSLYHDDENILCGHNLGVYEIIGGKSRSITPPSVNGVWNFLPIPGHPEQLICGTYEGLIILSKENGRWKFNIKLEGFDKPSRFMDWDEQGRLWVADGYDTAYRLSFSNDYQSLLKTAVYGPTHFKQSVSVKVTKIAQKIVIVGDKGLFCLNEIGVIEPYRKLDAYFKASLYPSYIVEDGLKNLWLFYPEHLELLQYKEADNYKNRILPFIPLKNKLVSSFESVCVSDSSHVFFGVEDGFAHYNLDNSSNFRKPFKVHIRSFKGRGDSLAYTYLQDGSSEPDTPNNMAYKYKNNLFEVEYAAAFFGDDNIEYATFLSSLDETYTEWTPENKRQFSKLREGEYAFTVKARNSYGIESIPHTISFRVLPPWYRTFYAKLAYVLLCLIVLLGTVGIINKRIEINRQKEKLKAKDFYKKKEEQLTNEALKAEQEVIKMRNEKLRSEMQFKEQELASLTVHIVQKNDLLSELQGQLKRIKRIKGQDESERKIESLIQKIGKDIDNESNWQLFERQFGQVHQTFINKLVERHLDLTDKEKKLCAYIKMGMASKEIASLMNISTRSVENNRYKLRQKLGLKTGDDLSEYIASIG</sequence>
<dbReference type="SUPFAM" id="SSF46894">
    <property type="entry name" value="C-terminal effector domain of the bipartite response regulators"/>
    <property type="match status" value="1"/>
</dbReference>
<feature type="coiled-coil region" evidence="1">
    <location>
        <begin position="785"/>
        <end position="831"/>
    </location>
</feature>
<gene>
    <name evidence="5" type="ORF">KEM09_08400</name>
</gene>
<feature type="chain" id="PRO_5045403270" evidence="3">
    <location>
        <begin position="20"/>
        <end position="962"/>
    </location>
</feature>
<dbReference type="Pfam" id="PF07495">
    <property type="entry name" value="Y_Y_Y"/>
    <property type="match status" value="1"/>
</dbReference>
<keyword evidence="1" id="KW-0175">Coiled coil</keyword>
<dbReference type="InterPro" id="IPR016032">
    <property type="entry name" value="Sig_transdc_resp-reg_C-effctor"/>
</dbReference>
<evidence type="ECO:0000313" key="5">
    <source>
        <dbReference type="EMBL" id="MBS2211418.1"/>
    </source>
</evidence>
<dbReference type="SMART" id="SM00421">
    <property type="entry name" value="HTH_LUXR"/>
    <property type="match status" value="1"/>
</dbReference>
<keyword evidence="2" id="KW-0812">Transmembrane</keyword>
<evidence type="ECO:0000256" key="1">
    <source>
        <dbReference type="SAM" id="Coils"/>
    </source>
</evidence>
<organism evidence="5 6">
    <name type="scientific">Carboxylicivirga mesophila</name>
    <dbReference type="NCBI Taxonomy" id="1166478"/>
    <lineage>
        <taxon>Bacteria</taxon>
        <taxon>Pseudomonadati</taxon>
        <taxon>Bacteroidota</taxon>
        <taxon>Bacteroidia</taxon>
        <taxon>Marinilabiliales</taxon>
        <taxon>Marinilabiliaceae</taxon>
        <taxon>Carboxylicivirga</taxon>
    </lineage>
</organism>
<reference evidence="5 6" key="1">
    <citation type="journal article" date="2014" name="Int. J. Syst. Evol. Microbiol.">
        <title>Carboxylicivirga gen. nov. in the family Marinilabiliaceae with two novel species, Carboxylicivirga mesophila sp. nov. and Carboxylicivirga taeanensis sp. nov., and reclassification of Cytophaga fermentans as Saccharicrinis fermentans gen. nov., comb. nov.</title>
        <authorList>
            <person name="Yang S.H."/>
            <person name="Seo H.S."/>
            <person name="Woo J.H."/>
            <person name="Oh H.M."/>
            <person name="Jang H."/>
            <person name="Lee J.H."/>
            <person name="Kim S.J."/>
            <person name="Kwon K.K."/>
        </authorList>
    </citation>
    <scope>NUCLEOTIDE SEQUENCE [LARGE SCALE GENOMIC DNA]</scope>
    <source>
        <strain evidence="5 6">JCM 18290</strain>
    </source>
</reference>
<keyword evidence="2" id="KW-1133">Transmembrane helix</keyword>
<evidence type="ECO:0000259" key="4">
    <source>
        <dbReference type="PROSITE" id="PS50043"/>
    </source>
</evidence>
<dbReference type="Pfam" id="PF00196">
    <property type="entry name" value="GerE"/>
    <property type="match status" value="1"/>
</dbReference>
<accession>A0ABS5KA80</accession>
<feature type="domain" description="HTH luxR-type" evidence="4">
    <location>
        <begin position="897"/>
        <end position="962"/>
    </location>
</feature>
<name>A0ABS5KA80_9BACT</name>
<keyword evidence="6" id="KW-1185">Reference proteome</keyword>
<keyword evidence="3" id="KW-0732">Signal</keyword>
<dbReference type="InterPro" id="IPR011123">
    <property type="entry name" value="Y_Y_Y"/>
</dbReference>
<dbReference type="InterPro" id="IPR015943">
    <property type="entry name" value="WD40/YVTN_repeat-like_dom_sf"/>
</dbReference>
<dbReference type="SUPFAM" id="SSF50952">
    <property type="entry name" value="Soluble quinoprotein glucose dehydrogenase"/>
    <property type="match status" value="1"/>
</dbReference>
<dbReference type="InterPro" id="IPR011041">
    <property type="entry name" value="Quinoprot_gluc/sorb_DH_b-prop"/>
</dbReference>
<proteinExistence type="predicted"/>
<dbReference type="Gene3D" id="1.10.10.10">
    <property type="entry name" value="Winged helix-like DNA-binding domain superfamily/Winged helix DNA-binding domain"/>
    <property type="match status" value="1"/>
</dbReference>
<feature type="transmembrane region" description="Helical" evidence="2">
    <location>
        <begin position="748"/>
        <end position="769"/>
    </location>
</feature>
<protein>
    <submittedName>
        <fullName evidence="5">Regulator</fullName>
    </submittedName>
</protein>
<dbReference type="Proteomes" id="UP000721861">
    <property type="component" value="Unassembled WGS sequence"/>
</dbReference>
<evidence type="ECO:0000313" key="6">
    <source>
        <dbReference type="Proteomes" id="UP000721861"/>
    </source>
</evidence>
<evidence type="ECO:0000256" key="2">
    <source>
        <dbReference type="SAM" id="Phobius"/>
    </source>
</evidence>
<dbReference type="CDD" id="cd06170">
    <property type="entry name" value="LuxR_C_like"/>
    <property type="match status" value="1"/>
</dbReference>
<dbReference type="EMBL" id="JAGUCN010000008">
    <property type="protein sequence ID" value="MBS2211418.1"/>
    <property type="molecule type" value="Genomic_DNA"/>
</dbReference>
<dbReference type="InterPro" id="IPR013783">
    <property type="entry name" value="Ig-like_fold"/>
</dbReference>
<dbReference type="InterPro" id="IPR000792">
    <property type="entry name" value="Tscrpt_reg_LuxR_C"/>
</dbReference>
<dbReference type="RefSeq" id="WP_212227557.1">
    <property type="nucleotide sequence ID" value="NZ_JAGUCN010000008.1"/>
</dbReference>
<dbReference type="Gene3D" id="2.60.40.10">
    <property type="entry name" value="Immunoglobulins"/>
    <property type="match status" value="1"/>
</dbReference>